<accession>G5BWP2</accession>
<name>G5BWP2_HETGA</name>
<organism evidence="2 3">
    <name type="scientific">Heterocephalus glaber</name>
    <name type="common">Naked mole rat</name>
    <dbReference type="NCBI Taxonomy" id="10181"/>
    <lineage>
        <taxon>Eukaryota</taxon>
        <taxon>Metazoa</taxon>
        <taxon>Chordata</taxon>
        <taxon>Craniata</taxon>
        <taxon>Vertebrata</taxon>
        <taxon>Euteleostomi</taxon>
        <taxon>Mammalia</taxon>
        <taxon>Eutheria</taxon>
        <taxon>Euarchontoglires</taxon>
        <taxon>Glires</taxon>
        <taxon>Rodentia</taxon>
        <taxon>Hystricomorpha</taxon>
        <taxon>Bathyergidae</taxon>
        <taxon>Heterocephalus</taxon>
    </lineage>
</organism>
<dbReference type="AlphaFoldDB" id="G5BWP2"/>
<protein>
    <submittedName>
        <fullName evidence="2">Heat shock cognate 71 kDa protein</fullName>
    </submittedName>
</protein>
<feature type="region of interest" description="Disordered" evidence="1">
    <location>
        <begin position="87"/>
        <end position="123"/>
    </location>
</feature>
<evidence type="ECO:0000256" key="1">
    <source>
        <dbReference type="SAM" id="MobiDB-lite"/>
    </source>
</evidence>
<dbReference type="STRING" id="10181.G5BWP2"/>
<reference evidence="2 3" key="1">
    <citation type="journal article" date="2011" name="Nature">
        <title>Genome sequencing reveals insights into physiology and longevity of the naked mole rat.</title>
        <authorList>
            <person name="Kim E.B."/>
            <person name="Fang X."/>
            <person name="Fushan A.A."/>
            <person name="Huang Z."/>
            <person name="Lobanov A.V."/>
            <person name="Han L."/>
            <person name="Marino S.M."/>
            <person name="Sun X."/>
            <person name="Turanov A.A."/>
            <person name="Yang P."/>
            <person name="Yim S.H."/>
            <person name="Zhao X."/>
            <person name="Kasaikina M.V."/>
            <person name="Stoletzki N."/>
            <person name="Peng C."/>
            <person name="Polak P."/>
            <person name="Xiong Z."/>
            <person name="Kiezun A."/>
            <person name="Zhu Y."/>
            <person name="Chen Y."/>
            <person name="Kryukov G.V."/>
            <person name="Zhang Q."/>
            <person name="Peshkin L."/>
            <person name="Yang L."/>
            <person name="Bronson R.T."/>
            <person name="Buffenstein R."/>
            <person name="Wang B."/>
            <person name="Han C."/>
            <person name="Li Q."/>
            <person name="Chen L."/>
            <person name="Zhao W."/>
            <person name="Sunyaev S.R."/>
            <person name="Park T.J."/>
            <person name="Zhang G."/>
            <person name="Wang J."/>
            <person name="Gladyshev V.N."/>
        </authorList>
    </citation>
    <scope>NUCLEOTIDE SEQUENCE [LARGE SCALE GENOMIC DNA]</scope>
</reference>
<feature type="compositionally biased region" description="Basic and acidic residues" evidence="1">
    <location>
        <begin position="95"/>
        <end position="123"/>
    </location>
</feature>
<proteinExistence type="predicted"/>
<dbReference type="EMBL" id="JH172219">
    <property type="protein sequence ID" value="EHB13703.1"/>
    <property type="molecule type" value="Genomic_DNA"/>
</dbReference>
<dbReference type="InParanoid" id="G5BWP2"/>
<gene>
    <name evidence="2" type="ORF">GW7_16362</name>
</gene>
<dbReference type="Proteomes" id="UP000006813">
    <property type="component" value="Unassembled WGS sequence"/>
</dbReference>
<keyword evidence="2" id="KW-0346">Stress response</keyword>
<evidence type="ECO:0000313" key="3">
    <source>
        <dbReference type="Proteomes" id="UP000006813"/>
    </source>
</evidence>
<sequence length="123" mass="13719">MPPSQSGQDFSECRAPHMEATFDADASRTRDISVVDKRTGKGKKTAVAETRATWTRKTVSVRLGKLEGLEPEMRSRGAGIEQELLKSYSFNTKPITEDEKLQRKSSNEEKQPLDRPPGKLVEG</sequence>
<evidence type="ECO:0000313" key="2">
    <source>
        <dbReference type="EMBL" id="EHB13703.1"/>
    </source>
</evidence>